<evidence type="ECO:0000313" key="3">
    <source>
        <dbReference type="Proteomes" id="UP000219994"/>
    </source>
</evidence>
<proteinExistence type="predicted"/>
<gene>
    <name evidence="2" type="ORF">B5766_06380</name>
</gene>
<evidence type="ECO:0000259" key="1">
    <source>
        <dbReference type="SMART" id="SM00857"/>
    </source>
</evidence>
<name>A0A2A6FSN9_9MICO</name>
<comment type="caution">
    <text evidence="2">The sequence shown here is derived from an EMBL/GenBank/DDBJ whole genome shotgun (WGS) entry which is preliminary data.</text>
</comment>
<dbReference type="Pfam" id="PF00239">
    <property type="entry name" value="Resolvase"/>
    <property type="match status" value="1"/>
</dbReference>
<accession>A0A2A6FSN9</accession>
<dbReference type="Gene3D" id="3.40.50.1390">
    <property type="entry name" value="Resolvase, N-terminal catalytic domain"/>
    <property type="match status" value="1"/>
</dbReference>
<dbReference type="Proteomes" id="UP000219994">
    <property type="component" value="Unassembled WGS sequence"/>
</dbReference>
<reference evidence="3" key="1">
    <citation type="submission" date="2017-03" db="EMBL/GenBank/DDBJ databases">
        <authorList>
            <person name="Lund M.B."/>
        </authorList>
    </citation>
    <scope>NUCLEOTIDE SEQUENCE [LARGE SCALE GENOMIC DNA]</scope>
</reference>
<protein>
    <recommendedName>
        <fullName evidence="1">Resolvase/invertase-type recombinase catalytic domain-containing protein</fullName>
    </recommendedName>
</protein>
<sequence length="167" mass="19420">MHTHRNPTPAHPLRTPAYRCRLRPQRRPRYPLRRPPTPRRRDHIRVRAHGFDPIRFFQDRGVSGLQLPRARPSALMRFAQEHDVHTCLVTDISRLARSALTHDTILERFHVHGITDMVFVHTEHRVATTRPEAPSTTLLHDILRTIAEFNSTQRSHPAGTNTRTVPQ</sequence>
<dbReference type="EMBL" id="NAEP01000034">
    <property type="protein sequence ID" value="PDQ35443.1"/>
    <property type="molecule type" value="Genomic_DNA"/>
</dbReference>
<dbReference type="GO" id="GO:0003677">
    <property type="term" value="F:DNA binding"/>
    <property type="evidence" value="ECO:0007669"/>
    <property type="project" value="InterPro"/>
</dbReference>
<evidence type="ECO:0000313" key="2">
    <source>
        <dbReference type="EMBL" id="PDQ35443.1"/>
    </source>
</evidence>
<dbReference type="GO" id="GO:0000150">
    <property type="term" value="F:DNA strand exchange activity"/>
    <property type="evidence" value="ECO:0007669"/>
    <property type="project" value="InterPro"/>
</dbReference>
<dbReference type="SMART" id="SM00857">
    <property type="entry name" value="Resolvase"/>
    <property type="match status" value="1"/>
</dbReference>
<dbReference type="InterPro" id="IPR006119">
    <property type="entry name" value="Resolv_N"/>
</dbReference>
<dbReference type="InterPro" id="IPR036162">
    <property type="entry name" value="Resolvase-like_N_sf"/>
</dbReference>
<dbReference type="SUPFAM" id="SSF53041">
    <property type="entry name" value="Resolvase-like"/>
    <property type="match status" value="1"/>
</dbReference>
<organism evidence="2 3">
    <name type="scientific">Candidatus Lumbricidiphila eiseniae</name>
    <dbReference type="NCBI Taxonomy" id="1969409"/>
    <lineage>
        <taxon>Bacteria</taxon>
        <taxon>Bacillati</taxon>
        <taxon>Actinomycetota</taxon>
        <taxon>Actinomycetes</taxon>
        <taxon>Micrococcales</taxon>
        <taxon>Microbacteriaceae</taxon>
        <taxon>Candidatus Lumbricidiphila</taxon>
    </lineage>
</organism>
<dbReference type="AlphaFoldDB" id="A0A2A6FSN9"/>
<feature type="domain" description="Resolvase/invertase-type recombinase catalytic" evidence="1">
    <location>
        <begin position="36"/>
        <end position="161"/>
    </location>
</feature>